<dbReference type="Proteomes" id="UP000183832">
    <property type="component" value="Unassembled WGS sequence"/>
</dbReference>
<proteinExistence type="predicted"/>
<keyword evidence="1" id="KW-1133">Transmembrane helix</keyword>
<keyword evidence="1" id="KW-0472">Membrane</keyword>
<keyword evidence="1" id="KW-0812">Transmembrane</keyword>
<reference evidence="2 3" key="1">
    <citation type="submission" date="2015-04" db="EMBL/GenBank/DDBJ databases">
        <authorList>
            <person name="Syromyatnikov M.Y."/>
            <person name="Popov V.N."/>
        </authorList>
    </citation>
    <scope>NUCLEOTIDE SEQUENCE [LARGE SCALE GENOMIC DNA]</scope>
</reference>
<protein>
    <submittedName>
        <fullName evidence="2">CLUMA_CG006997, isoform A</fullName>
    </submittedName>
</protein>
<feature type="transmembrane region" description="Helical" evidence="1">
    <location>
        <begin position="27"/>
        <end position="52"/>
    </location>
</feature>
<accession>A0A1J1HZL1</accession>
<keyword evidence="3" id="KW-1185">Reference proteome</keyword>
<evidence type="ECO:0000256" key="1">
    <source>
        <dbReference type="SAM" id="Phobius"/>
    </source>
</evidence>
<evidence type="ECO:0000313" key="2">
    <source>
        <dbReference type="EMBL" id="CRK93461.1"/>
    </source>
</evidence>
<name>A0A1J1HZL1_9DIPT</name>
<evidence type="ECO:0000313" key="3">
    <source>
        <dbReference type="Proteomes" id="UP000183832"/>
    </source>
</evidence>
<dbReference type="EMBL" id="CVRI01000037">
    <property type="protein sequence ID" value="CRK93461.1"/>
    <property type="molecule type" value="Genomic_DNA"/>
</dbReference>
<gene>
    <name evidence="2" type="ORF">CLUMA_CG006997</name>
</gene>
<sequence length="83" mass="9058">MSITLNEKSCVTIQNTKSLISLIMTSINYILILLVVAVCVAVVPVTEAFIIINGQPFADALNGIARLLQQLGILPRNNFKDED</sequence>
<dbReference type="AlphaFoldDB" id="A0A1J1HZL1"/>
<organism evidence="2 3">
    <name type="scientific">Clunio marinus</name>
    <dbReference type="NCBI Taxonomy" id="568069"/>
    <lineage>
        <taxon>Eukaryota</taxon>
        <taxon>Metazoa</taxon>
        <taxon>Ecdysozoa</taxon>
        <taxon>Arthropoda</taxon>
        <taxon>Hexapoda</taxon>
        <taxon>Insecta</taxon>
        <taxon>Pterygota</taxon>
        <taxon>Neoptera</taxon>
        <taxon>Endopterygota</taxon>
        <taxon>Diptera</taxon>
        <taxon>Nematocera</taxon>
        <taxon>Chironomoidea</taxon>
        <taxon>Chironomidae</taxon>
        <taxon>Clunio</taxon>
    </lineage>
</organism>